<gene>
    <name evidence="3" type="ORF">CRIB_1661</name>
</gene>
<evidence type="ECO:0000313" key="4">
    <source>
        <dbReference type="Proteomes" id="UP000245622"/>
    </source>
</evidence>
<dbReference type="Pfam" id="PF00534">
    <property type="entry name" value="Glycos_transf_1"/>
    <property type="match status" value="1"/>
</dbReference>
<evidence type="ECO:0000259" key="2">
    <source>
        <dbReference type="Pfam" id="PF13439"/>
    </source>
</evidence>
<keyword evidence="4" id="KW-1185">Reference proteome</keyword>
<dbReference type="InterPro" id="IPR028098">
    <property type="entry name" value="Glyco_trans_4-like_N"/>
</dbReference>
<name>A0A1V1I231_9FIRM</name>
<dbReference type="CDD" id="cd03811">
    <property type="entry name" value="GT4_GT28_WabH-like"/>
    <property type="match status" value="1"/>
</dbReference>
<accession>A0A1V1I231</accession>
<dbReference type="GeneID" id="82205693"/>
<reference evidence="3 4" key="1">
    <citation type="submission" date="2014-04" db="EMBL/GenBank/DDBJ databases">
        <authorList>
            <person name="Hornung B.V."/>
        </authorList>
    </citation>
    <scope>NUCLEOTIDE SEQUENCE [LARGE SCALE GENOMIC DNA]</scope>
    <source>
        <strain evidence="3 4">CRIB</strain>
    </source>
</reference>
<proteinExistence type="predicted"/>
<dbReference type="PANTHER" id="PTHR12526:SF630">
    <property type="entry name" value="GLYCOSYLTRANSFERASE"/>
    <property type="match status" value="1"/>
</dbReference>
<sequence length="392" mass="44855">MNKNVAFLIPSLKNGGAERVLSNMSLNLSEDINQSIIVWNASSIDYEYKADILDISIDNKRSILANANVLFERIKNVKKLKEKHNIQTTVSLLEGPNIVNILSRNNDKVILSVHNFQSEERKGMYGKIFKVLIKSLYNKSDKVVAVSKLIREDLVNNFNVDKDKVEVIYNPVDILSIKELIKEDIEDEYKHIFEKPVVINAGRLTNQKGQWNLIKSFYALKNKVNDCQLVILGQGELEDELKTLCEKLGIQDDVHFLGFRKNPFKYISRANVFALTSLFEGFSMVIAEAMACNTAVVSVDCSAGPREILSPESDVMYKCKKIEYAKYGIITPVIENKFDLDKNIHDNHKLFAKALEKMLLDDNLRFKYEKLGLKRVEAFKAQNILNQWEEIL</sequence>
<dbReference type="InterPro" id="IPR001296">
    <property type="entry name" value="Glyco_trans_1"/>
</dbReference>
<keyword evidence="3" id="KW-0808">Transferase</keyword>
<dbReference type="SUPFAM" id="SSF53756">
    <property type="entry name" value="UDP-Glycosyltransferase/glycogen phosphorylase"/>
    <property type="match status" value="1"/>
</dbReference>
<organism evidence="3 4">
    <name type="scientific">Romboutsia ilealis</name>
    <dbReference type="NCBI Taxonomy" id="1115758"/>
    <lineage>
        <taxon>Bacteria</taxon>
        <taxon>Bacillati</taxon>
        <taxon>Bacillota</taxon>
        <taxon>Clostridia</taxon>
        <taxon>Peptostreptococcales</taxon>
        <taxon>Peptostreptococcaceae</taxon>
        <taxon>Romboutsia</taxon>
    </lineage>
</organism>
<dbReference type="EMBL" id="LN555523">
    <property type="protein sequence ID" value="CED94268.1"/>
    <property type="molecule type" value="Genomic_DNA"/>
</dbReference>
<dbReference type="GO" id="GO:0016757">
    <property type="term" value="F:glycosyltransferase activity"/>
    <property type="evidence" value="ECO:0007669"/>
    <property type="project" value="InterPro"/>
</dbReference>
<dbReference type="Pfam" id="PF13439">
    <property type="entry name" value="Glyco_transf_4"/>
    <property type="match status" value="1"/>
</dbReference>
<dbReference type="Gene3D" id="3.40.50.2000">
    <property type="entry name" value="Glycogen Phosphorylase B"/>
    <property type="match status" value="2"/>
</dbReference>
<feature type="domain" description="Glycosyl transferase family 1" evidence="1">
    <location>
        <begin position="185"/>
        <end position="326"/>
    </location>
</feature>
<dbReference type="Proteomes" id="UP000245622">
    <property type="component" value="Chromosome 1"/>
</dbReference>
<dbReference type="AlphaFoldDB" id="A0A1V1I231"/>
<evidence type="ECO:0000313" key="3">
    <source>
        <dbReference type="EMBL" id="CED94268.1"/>
    </source>
</evidence>
<dbReference type="KEGG" id="ril:CRIB_1661"/>
<dbReference type="RefSeq" id="WP_180701801.1">
    <property type="nucleotide sequence ID" value="NZ_LN555523.1"/>
</dbReference>
<evidence type="ECO:0000259" key="1">
    <source>
        <dbReference type="Pfam" id="PF00534"/>
    </source>
</evidence>
<feature type="domain" description="Glycosyltransferase subfamily 4-like N-terminal" evidence="2">
    <location>
        <begin position="15"/>
        <end position="174"/>
    </location>
</feature>
<dbReference type="PANTHER" id="PTHR12526">
    <property type="entry name" value="GLYCOSYLTRANSFERASE"/>
    <property type="match status" value="1"/>
</dbReference>
<protein>
    <submittedName>
        <fullName evidence="3">Glycosyl transferase group 1</fullName>
    </submittedName>
</protein>